<feature type="transmembrane region" description="Helical" evidence="6">
    <location>
        <begin position="624"/>
        <end position="643"/>
    </location>
</feature>
<feature type="domain" description="P-type ATPase A" evidence="7">
    <location>
        <begin position="102"/>
        <end position="199"/>
    </location>
</feature>
<evidence type="ECO:0000256" key="4">
    <source>
        <dbReference type="ARBA" id="ARBA00022989"/>
    </source>
</evidence>
<dbReference type="InterPro" id="IPR008250">
    <property type="entry name" value="ATPase_P-typ_transduc_dom_A_sf"/>
</dbReference>
<keyword evidence="2 6" id="KW-0812">Transmembrane</keyword>
<dbReference type="GO" id="GO:0005524">
    <property type="term" value="F:ATP binding"/>
    <property type="evidence" value="ECO:0007669"/>
    <property type="project" value="InterPro"/>
</dbReference>
<dbReference type="InterPro" id="IPR018303">
    <property type="entry name" value="ATPase_P-typ_P_site"/>
</dbReference>
<protein>
    <submittedName>
        <fullName evidence="8">Cation-transporting ATPase E</fullName>
    </submittedName>
</protein>
<dbReference type="NCBIfam" id="TIGR01494">
    <property type="entry name" value="ATPase_P-type"/>
    <property type="match status" value="2"/>
</dbReference>
<dbReference type="InterPro" id="IPR023298">
    <property type="entry name" value="ATPase_P-typ_TM_dom_sf"/>
</dbReference>
<dbReference type="SFLD" id="SFLDG00002">
    <property type="entry name" value="C1.7:_P-type_atpase_like"/>
    <property type="match status" value="1"/>
</dbReference>
<comment type="subcellular location">
    <subcellularLocation>
        <location evidence="1">Membrane</location>
        <topology evidence="1">Multi-pass membrane protein</topology>
    </subcellularLocation>
</comment>
<feature type="transmembrane region" description="Helical" evidence="6">
    <location>
        <begin position="746"/>
        <end position="768"/>
    </location>
</feature>
<feature type="transmembrane region" description="Helical" evidence="6">
    <location>
        <begin position="46"/>
        <end position="64"/>
    </location>
</feature>
<dbReference type="Gene3D" id="3.40.1110.10">
    <property type="entry name" value="Calcium-transporting ATPase, cytoplasmic domain N"/>
    <property type="match status" value="1"/>
</dbReference>
<feature type="transmembrane region" description="Helical" evidence="6">
    <location>
        <begin position="70"/>
        <end position="88"/>
    </location>
</feature>
<dbReference type="PANTHER" id="PTHR42861">
    <property type="entry name" value="CALCIUM-TRANSPORTING ATPASE"/>
    <property type="match status" value="1"/>
</dbReference>
<feature type="transmembrane region" description="Helical" evidence="6">
    <location>
        <begin position="216"/>
        <end position="238"/>
    </location>
</feature>
<proteinExistence type="predicted"/>
<evidence type="ECO:0000313" key="8">
    <source>
        <dbReference type="EMBL" id="SDO45971.1"/>
    </source>
</evidence>
<dbReference type="SUPFAM" id="SSF81653">
    <property type="entry name" value="Calcium ATPase, transduction domain A"/>
    <property type="match status" value="1"/>
</dbReference>
<dbReference type="Gene3D" id="1.20.1110.10">
    <property type="entry name" value="Calcium-transporting ATPase, transmembrane domain"/>
    <property type="match status" value="1"/>
</dbReference>
<dbReference type="Pfam" id="PF00702">
    <property type="entry name" value="Hydrolase"/>
    <property type="match status" value="1"/>
</dbReference>
<feature type="transmembrane region" description="Helical" evidence="6">
    <location>
        <begin position="714"/>
        <end position="734"/>
    </location>
</feature>
<sequence length="788" mass="86706">MDAKTITKNISGLSSKEADERLKNGQNNKMIDENAATTSSIIRQNIFTYFNLIFAIITLLLIIAGSFNSLTFLPVIIINIIIGIIQQLRSKKVLDQLNVISKASYQVIRDGKYQSIAIDELVLDDVILLDEGRQIPADATVIDGKVTVNESLLTGEEDEIEKVIGSDLKSGSSIISGKCLAKLTAVGNDSYVAKLTQKAKEVKQKKTDLIRDIERIIKFAGIIIIPIGITLFMQSFFLNHKNFSDSIVSTVGALIGMIPEGLYLLVTVALAISATKLARKKVLLHDMKSIESLARVDILCVDKTGTITANKMTVTNLILPQQASQKDLVANQAILSKYINTISDSNITMLALREYFKSKEKFQNAETTPFSSKVKYSQIKTENSTYRLGAPDILLDQVALEANQDQLTQYASDGKRILALVDVNPNKVTPLLFVAIKNDIRANAKEIFSFFNDNDVAIKVISGDNPLTVSKIANQAGILDSSNYIDASTLKTQEDIEKAALTYTIFGRVTPEQKKDLVLAFKKNNFKVAMTGDGVNDILAMKEADCSIAMGSGSEAARQAAQVVLLDSDFSRMKDIVSQGRQIINNITRSATLFLYKNIFSMLLAIFSIITIFTYPLAPTQVSLISMFNIGIPAFLLSLETNTAKKNQNFLKETILTSLPASLTSFSAIACLVVFGQLFDIPQGDIGIASTYLLAVVGFLILKNVSKPLNKYKISIFITCFIGFIICCLNPSLRSLFMLNEFSNESMVLCLIFALAEVTVMRSLTFLFESIPNLLSKWRLAIKKMLAD</sequence>
<dbReference type="OrthoDB" id="9760364at2"/>
<dbReference type="InterPro" id="IPR036412">
    <property type="entry name" value="HAD-like_sf"/>
</dbReference>
<dbReference type="PRINTS" id="PR00119">
    <property type="entry name" value="CATATPASE"/>
</dbReference>
<dbReference type="SUPFAM" id="SSF81660">
    <property type="entry name" value="Metal cation-transporting ATPase, ATP-binding domain N"/>
    <property type="match status" value="1"/>
</dbReference>
<dbReference type="SUPFAM" id="SSF81665">
    <property type="entry name" value="Calcium ATPase, transmembrane domain M"/>
    <property type="match status" value="1"/>
</dbReference>
<organism evidence="8 9">
    <name type="scientific">Streptococcus equinus</name>
    <name type="common">Streptococcus bovis</name>
    <dbReference type="NCBI Taxonomy" id="1335"/>
    <lineage>
        <taxon>Bacteria</taxon>
        <taxon>Bacillati</taxon>
        <taxon>Bacillota</taxon>
        <taxon>Bacilli</taxon>
        <taxon>Lactobacillales</taxon>
        <taxon>Streptococcaceae</taxon>
        <taxon>Streptococcus</taxon>
    </lineage>
</organism>
<dbReference type="GO" id="GO:0016020">
    <property type="term" value="C:membrane"/>
    <property type="evidence" value="ECO:0007669"/>
    <property type="project" value="UniProtKB-SubCell"/>
</dbReference>
<evidence type="ECO:0000256" key="2">
    <source>
        <dbReference type="ARBA" id="ARBA00022692"/>
    </source>
</evidence>
<keyword evidence="4 6" id="KW-1133">Transmembrane helix</keyword>
<accession>A0A1H0JRD5</accession>
<feature type="transmembrane region" description="Helical" evidence="6">
    <location>
        <begin position="599"/>
        <end position="618"/>
    </location>
</feature>
<keyword evidence="5 6" id="KW-0472">Membrane</keyword>
<evidence type="ECO:0000256" key="5">
    <source>
        <dbReference type="ARBA" id="ARBA00023136"/>
    </source>
</evidence>
<dbReference type="InterPro" id="IPR044492">
    <property type="entry name" value="P_typ_ATPase_HD_dom"/>
</dbReference>
<gene>
    <name evidence="8" type="ORF">SAMN05216347_101108</name>
</gene>
<keyword evidence="3" id="KW-1278">Translocase</keyword>
<dbReference type="PROSITE" id="PS00154">
    <property type="entry name" value="ATPASE_E1_E2"/>
    <property type="match status" value="1"/>
</dbReference>
<dbReference type="Proteomes" id="UP000183816">
    <property type="component" value="Unassembled WGS sequence"/>
</dbReference>
<evidence type="ECO:0000259" key="7">
    <source>
        <dbReference type="Pfam" id="PF00122"/>
    </source>
</evidence>
<dbReference type="Gene3D" id="2.70.150.10">
    <property type="entry name" value="Calcium-transporting ATPase, cytoplasmic transduction domain A"/>
    <property type="match status" value="1"/>
</dbReference>
<dbReference type="Pfam" id="PF00122">
    <property type="entry name" value="E1-E2_ATPase"/>
    <property type="match status" value="1"/>
</dbReference>
<dbReference type="SUPFAM" id="SSF56784">
    <property type="entry name" value="HAD-like"/>
    <property type="match status" value="1"/>
</dbReference>
<feature type="transmembrane region" description="Helical" evidence="6">
    <location>
        <begin position="250"/>
        <end position="272"/>
    </location>
</feature>
<dbReference type="AlphaFoldDB" id="A0A1H0JRD5"/>
<dbReference type="GO" id="GO:0016887">
    <property type="term" value="F:ATP hydrolysis activity"/>
    <property type="evidence" value="ECO:0007669"/>
    <property type="project" value="InterPro"/>
</dbReference>
<evidence type="ECO:0000256" key="3">
    <source>
        <dbReference type="ARBA" id="ARBA00022967"/>
    </source>
</evidence>
<dbReference type="EMBL" id="FNJK01000001">
    <property type="protein sequence ID" value="SDO45971.1"/>
    <property type="molecule type" value="Genomic_DNA"/>
</dbReference>
<feature type="transmembrane region" description="Helical" evidence="6">
    <location>
        <begin position="655"/>
        <end position="679"/>
    </location>
</feature>
<dbReference type="SFLD" id="SFLDS00003">
    <property type="entry name" value="Haloacid_Dehalogenase"/>
    <property type="match status" value="1"/>
</dbReference>
<name>A0A1H0JRD5_STREI</name>
<dbReference type="InterPro" id="IPR059000">
    <property type="entry name" value="ATPase_P-type_domA"/>
</dbReference>
<dbReference type="Gene3D" id="3.40.50.1000">
    <property type="entry name" value="HAD superfamily/HAD-like"/>
    <property type="match status" value="1"/>
</dbReference>
<evidence type="ECO:0000256" key="1">
    <source>
        <dbReference type="ARBA" id="ARBA00004141"/>
    </source>
</evidence>
<dbReference type="InterPro" id="IPR023299">
    <property type="entry name" value="ATPase_P-typ_cyto_dom_N"/>
</dbReference>
<evidence type="ECO:0000313" key="9">
    <source>
        <dbReference type="Proteomes" id="UP000183816"/>
    </source>
</evidence>
<dbReference type="InterPro" id="IPR023214">
    <property type="entry name" value="HAD_sf"/>
</dbReference>
<dbReference type="InterPro" id="IPR001757">
    <property type="entry name" value="P_typ_ATPase"/>
</dbReference>
<evidence type="ECO:0000256" key="6">
    <source>
        <dbReference type="SAM" id="Phobius"/>
    </source>
</evidence>
<reference evidence="8 9" key="1">
    <citation type="submission" date="2016-10" db="EMBL/GenBank/DDBJ databases">
        <authorList>
            <person name="de Groot N.N."/>
        </authorList>
    </citation>
    <scope>NUCLEOTIDE SEQUENCE [LARGE SCALE GENOMIC DNA]</scope>
    <source>
        <strain evidence="8 9">Sb04</strain>
    </source>
</reference>
<dbReference type="SFLD" id="SFLDF00027">
    <property type="entry name" value="p-type_atpase"/>
    <property type="match status" value="1"/>
</dbReference>
<feature type="transmembrane region" description="Helical" evidence="6">
    <location>
        <begin position="685"/>
        <end position="702"/>
    </location>
</feature>
<dbReference type="RefSeq" id="WP_081341147.1">
    <property type="nucleotide sequence ID" value="NZ_FNJK01000001.1"/>
</dbReference>
<dbReference type="PRINTS" id="PR00121">
    <property type="entry name" value="NAKATPASE"/>
</dbReference>